<proteinExistence type="predicted"/>
<comment type="caution">
    <text evidence="1">The sequence shown here is derived from an EMBL/GenBank/DDBJ whole genome shotgun (WGS) entry which is preliminary data.</text>
</comment>
<accession>A0ACB7RYZ3</accession>
<organism evidence="1 2">
    <name type="scientific">Hyalomma asiaticum</name>
    <name type="common">Tick</name>
    <dbReference type="NCBI Taxonomy" id="266040"/>
    <lineage>
        <taxon>Eukaryota</taxon>
        <taxon>Metazoa</taxon>
        <taxon>Ecdysozoa</taxon>
        <taxon>Arthropoda</taxon>
        <taxon>Chelicerata</taxon>
        <taxon>Arachnida</taxon>
        <taxon>Acari</taxon>
        <taxon>Parasitiformes</taxon>
        <taxon>Ixodida</taxon>
        <taxon>Ixodoidea</taxon>
        <taxon>Ixodidae</taxon>
        <taxon>Hyalomminae</taxon>
        <taxon>Hyalomma</taxon>
    </lineage>
</organism>
<sequence length="117" mass="12978">MTCATRAFRESPRSLSAQRRVERPSFSGGQPPSVGNRRRASDRPASTQLSAARRWGQQIVRRRALLNGAASAIAKMLQYGNKPLCLDIQACGGEFCPPFMPNSAQERNKWLPTEFLS</sequence>
<protein>
    <submittedName>
        <fullName evidence="1">Uncharacterized protein</fullName>
    </submittedName>
</protein>
<name>A0ACB7RYZ3_HYAAI</name>
<evidence type="ECO:0000313" key="2">
    <source>
        <dbReference type="Proteomes" id="UP000821845"/>
    </source>
</evidence>
<gene>
    <name evidence="1" type="ORF">HPB50_022640</name>
</gene>
<reference evidence="1" key="1">
    <citation type="submission" date="2020-05" db="EMBL/GenBank/DDBJ databases">
        <title>Large-scale comparative analyses of tick genomes elucidate their genetic diversity and vector capacities.</title>
        <authorList>
            <person name="Jia N."/>
            <person name="Wang J."/>
            <person name="Shi W."/>
            <person name="Du L."/>
            <person name="Sun Y."/>
            <person name="Zhan W."/>
            <person name="Jiang J."/>
            <person name="Wang Q."/>
            <person name="Zhang B."/>
            <person name="Ji P."/>
            <person name="Sakyi L.B."/>
            <person name="Cui X."/>
            <person name="Yuan T."/>
            <person name="Jiang B."/>
            <person name="Yang W."/>
            <person name="Lam T.T.-Y."/>
            <person name="Chang Q."/>
            <person name="Ding S."/>
            <person name="Wang X."/>
            <person name="Zhu J."/>
            <person name="Ruan X."/>
            <person name="Zhao L."/>
            <person name="Wei J."/>
            <person name="Que T."/>
            <person name="Du C."/>
            <person name="Cheng J."/>
            <person name="Dai P."/>
            <person name="Han X."/>
            <person name="Huang E."/>
            <person name="Gao Y."/>
            <person name="Liu J."/>
            <person name="Shao H."/>
            <person name="Ye R."/>
            <person name="Li L."/>
            <person name="Wei W."/>
            <person name="Wang X."/>
            <person name="Wang C."/>
            <person name="Yang T."/>
            <person name="Huo Q."/>
            <person name="Li W."/>
            <person name="Guo W."/>
            <person name="Chen H."/>
            <person name="Zhou L."/>
            <person name="Ni X."/>
            <person name="Tian J."/>
            <person name="Zhou Y."/>
            <person name="Sheng Y."/>
            <person name="Liu T."/>
            <person name="Pan Y."/>
            <person name="Xia L."/>
            <person name="Li J."/>
            <person name="Zhao F."/>
            <person name="Cao W."/>
        </authorList>
    </citation>
    <scope>NUCLEOTIDE SEQUENCE</scope>
    <source>
        <strain evidence="1">Hyas-2018</strain>
    </source>
</reference>
<dbReference type="EMBL" id="CM023487">
    <property type="protein sequence ID" value="KAH6926871.1"/>
    <property type="molecule type" value="Genomic_DNA"/>
</dbReference>
<evidence type="ECO:0000313" key="1">
    <source>
        <dbReference type="EMBL" id="KAH6926871.1"/>
    </source>
</evidence>
<keyword evidence="2" id="KW-1185">Reference proteome</keyword>
<dbReference type="Proteomes" id="UP000821845">
    <property type="component" value="Chromosome 7"/>
</dbReference>